<gene>
    <name evidence="2" type="ORF">HGRIS_014732</name>
</gene>
<evidence type="ECO:0000313" key="3">
    <source>
        <dbReference type="Proteomes" id="UP001556367"/>
    </source>
</evidence>
<reference evidence="3" key="1">
    <citation type="submission" date="2024-06" db="EMBL/GenBank/DDBJ databases">
        <title>Multi-omics analyses provide insights into the biosynthesis of the anticancer antibiotic pleurotin in Hohenbuehelia grisea.</title>
        <authorList>
            <person name="Weaver J.A."/>
            <person name="Alberti F."/>
        </authorList>
    </citation>
    <scope>NUCLEOTIDE SEQUENCE [LARGE SCALE GENOMIC DNA]</scope>
    <source>
        <strain evidence="3">T-177</strain>
    </source>
</reference>
<keyword evidence="3" id="KW-1185">Reference proteome</keyword>
<feature type="region of interest" description="Disordered" evidence="1">
    <location>
        <begin position="86"/>
        <end position="105"/>
    </location>
</feature>
<evidence type="ECO:0000256" key="1">
    <source>
        <dbReference type="SAM" id="MobiDB-lite"/>
    </source>
</evidence>
<protein>
    <submittedName>
        <fullName evidence="2">Uncharacterized protein</fullName>
    </submittedName>
</protein>
<accession>A0ABR3IQJ5</accession>
<evidence type="ECO:0000313" key="2">
    <source>
        <dbReference type="EMBL" id="KAL0945572.1"/>
    </source>
</evidence>
<dbReference type="Proteomes" id="UP001556367">
    <property type="component" value="Unassembled WGS sequence"/>
</dbReference>
<organism evidence="2 3">
    <name type="scientific">Hohenbuehelia grisea</name>
    <dbReference type="NCBI Taxonomy" id="104357"/>
    <lineage>
        <taxon>Eukaryota</taxon>
        <taxon>Fungi</taxon>
        <taxon>Dikarya</taxon>
        <taxon>Basidiomycota</taxon>
        <taxon>Agaricomycotina</taxon>
        <taxon>Agaricomycetes</taxon>
        <taxon>Agaricomycetidae</taxon>
        <taxon>Agaricales</taxon>
        <taxon>Pleurotineae</taxon>
        <taxon>Pleurotaceae</taxon>
        <taxon>Hohenbuehelia</taxon>
    </lineage>
</organism>
<name>A0ABR3IQJ5_9AGAR</name>
<proteinExistence type="predicted"/>
<dbReference type="EMBL" id="JASNQZ010000017">
    <property type="protein sequence ID" value="KAL0945572.1"/>
    <property type="molecule type" value="Genomic_DNA"/>
</dbReference>
<sequence length="105" mass="11775">MNTLIYNTLAKRVLVYHPGTPLQHYCVSARTKRDTSVFGSFILLRSSVLTFSNRIMMAGGTSSCDAWRQPTILTYSQFIMISMEAMQSQRSDGSQTNSKASNWSP</sequence>
<comment type="caution">
    <text evidence="2">The sequence shown here is derived from an EMBL/GenBank/DDBJ whole genome shotgun (WGS) entry which is preliminary data.</text>
</comment>